<proteinExistence type="predicted"/>
<accession>A0AAU6W558</accession>
<reference evidence="1" key="1">
    <citation type="journal article" date="2024" name="J. Gen. Virol.">
        <title>Novel phages of Pseudomonas syringae unveil numerous potential auxiliary metabolic genes.</title>
        <authorList>
            <person name="Feltin C."/>
            <person name="Garneau J.R."/>
            <person name="Morris C.E."/>
            <person name="Berard A."/>
            <person name="Torres-Barcelo C."/>
        </authorList>
    </citation>
    <scope>NUCLEOTIDE SEQUENCE</scope>
</reference>
<organism evidence="1">
    <name type="scientific">Pseudomonas phage Cygsa01</name>
    <dbReference type="NCBI Taxonomy" id="3138529"/>
    <lineage>
        <taxon>Viruses</taxon>
    </lineage>
</organism>
<name>A0AAU6W558_9VIRU</name>
<protein>
    <submittedName>
        <fullName evidence="1">Uncharacterized protein</fullName>
    </submittedName>
</protein>
<gene>
    <name evidence="1" type="ORF">Cygsa01_00173</name>
</gene>
<evidence type="ECO:0000313" key="1">
    <source>
        <dbReference type="EMBL" id="XAI71219.1"/>
    </source>
</evidence>
<sequence length="103" mass="11774">MSVINHTRVVRVAIANYTYSVKRSTVPFVTPDDLLDFDPNFVRIEADIWLLKKDATYHVTSTFNATGDVSVQDVISFVHTECRDDTKAKDFGYTIHLVYENQS</sequence>
<dbReference type="EMBL" id="PP179332">
    <property type="protein sequence ID" value="XAI71219.1"/>
    <property type="molecule type" value="Genomic_DNA"/>
</dbReference>